<dbReference type="EMBL" id="NAJL01000035">
    <property type="protein sequence ID" value="TKA25400.1"/>
    <property type="molecule type" value="Genomic_DNA"/>
</dbReference>
<feature type="transmembrane region" description="Helical" evidence="1">
    <location>
        <begin position="6"/>
        <end position="22"/>
    </location>
</feature>
<keyword evidence="1" id="KW-0472">Membrane</keyword>
<protein>
    <submittedName>
        <fullName evidence="2">Uncharacterized protein</fullName>
    </submittedName>
</protein>
<comment type="caution">
    <text evidence="2">The sequence shown here is derived from an EMBL/GenBank/DDBJ whole genome shotgun (WGS) entry which is preliminary data.</text>
</comment>
<organism evidence="2 3">
    <name type="scientific">Salinomyces thailandicus</name>
    <dbReference type="NCBI Taxonomy" id="706561"/>
    <lineage>
        <taxon>Eukaryota</taxon>
        <taxon>Fungi</taxon>
        <taxon>Dikarya</taxon>
        <taxon>Ascomycota</taxon>
        <taxon>Pezizomycotina</taxon>
        <taxon>Dothideomycetes</taxon>
        <taxon>Dothideomycetidae</taxon>
        <taxon>Mycosphaerellales</taxon>
        <taxon>Teratosphaeriaceae</taxon>
        <taxon>Salinomyces</taxon>
    </lineage>
</organism>
<gene>
    <name evidence="2" type="ORF">B0A50_06267</name>
</gene>
<evidence type="ECO:0000256" key="1">
    <source>
        <dbReference type="SAM" id="Phobius"/>
    </source>
</evidence>
<name>A0A4U0TT74_9PEZI</name>
<proteinExistence type="predicted"/>
<keyword evidence="1" id="KW-1133">Transmembrane helix</keyword>
<sequence>MDPVASTIAITVLAVNLVTYLFRRLDEAGVYGIASRRLILAAKALGKHRVDLLPRRYPAGSYRLA</sequence>
<reference evidence="2 3" key="1">
    <citation type="submission" date="2017-03" db="EMBL/GenBank/DDBJ databases">
        <title>Genomes of endolithic fungi from Antarctica.</title>
        <authorList>
            <person name="Coleine C."/>
            <person name="Masonjones S."/>
            <person name="Stajich J.E."/>
        </authorList>
    </citation>
    <scope>NUCLEOTIDE SEQUENCE [LARGE SCALE GENOMIC DNA]</scope>
    <source>
        <strain evidence="2 3">CCFEE 6315</strain>
    </source>
</reference>
<dbReference type="AlphaFoldDB" id="A0A4U0TT74"/>
<accession>A0A4U0TT74</accession>
<evidence type="ECO:0000313" key="3">
    <source>
        <dbReference type="Proteomes" id="UP000308549"/>
    </source>
</evidence>
<dbReference type="Proteomes" id="UP000308549">
    <property type="component" value="Unassembled WGS sequence"/>
</dbReference>
<keyword evidence="3" id="KW-1185">Reference proteome</keyword>
<evidence type="ECO:0000313" key="2">
    <source>
        <dbReference type="EMBL" id="TKA25400.1"/>
    </source>
</evidence>
<keyword evidence="1" id="KW-0812">Transmembrane</keyword>